<dbReference type="Proteomes" id="UP001362999">
    <property type="component" value="Unassembled WGS sequence"/>
</dbReference>
<keyword evidence="8" id="KW-1185">Reference proteome</keyword>
<dbReference type="FunFam" id="3.40.640.10:FF:000035">
    <property type="entry name" value="O-succinylhomoserine sulfhydrylase"/>
    <property type="match status" value="1"/>
</dbReference>
<dbReference type="GO" id="GO:0019346">
    <property type="term" value="P:transsulfuration"/>
    <property type="evidence" value="ECO:0007669"/>
    <property type="project" value="InterPro"/>
</dbReference>
<feature type="modified residue" description="N6-(pyridoxal phosphate)lysine" evidence="5">
    <location>
        <position position="215"/>
    </location>
</feature>
<dbReference type="PROSITE" id="PS00868">
    <property type="entry name" value="CYS_MET_METAB_PP"/>
    <property type="match status" value="1"/>
</dbReference>
<dbReference type="GO" id="GO:0005737">
    <property type="term" value="C:cytoplasm"/>
    <property type="evidence" value="ECO:0007669"/>
    <property type="project" value="TreeGrafter"/>
</dbReference>
<organism evidence="7 8">
    <name type="scientific">Favolaschia claudopus</name>
    <dbReference type="NCBI Taxonomy" id="2862362"/>
    <lineage>
        <taxon>Eukaryota</taxon>
        <taxon>Fungi</taxon>
        <taxon>Dikarya</taxon>
        <taxon>Basidiomycota</taxon>
        <taxon>Agaricomycotina</taxon>
        <taxon>Agaricomycetes</taxon>
        <taxon>Agaricomycetidae</taxon>
        <taxon>Agaricales</taxon>
        <taxon>Marasmiineae</taxon>
        <taxon>Mycenaceae</taxon>
        <taxon>Favolaschia</taxon>
    </lineage>
</organism>
<comment type="similarity">
    <text evidence="2 6">Belongs to the trans-sulfuration enzymes family.</text>
</comment>
<dbReference type="GO" id="GO:0006535">
    <property type="term" value="P:cysteine biosynthetic process from serine"/>
    <property type="evidence" value="ECO:0007669"/>
    <property type="project" value="TreeGrafter"/>
</dbReference>
<dbReference type="AlphaFoldDB" id="A0AAW0BNA3"/>
<accession>A0AAW0BNA3</accession>
<comment type="caution">
    <text evidence="7">The sequence shown here is derived from an EMBL/GenBank/DDBJ whole genome shotgun (WGS) entry which is preliminary data.</text>
</comment>
<proteinExistence type="inferred from homology"/>
<evidence type="ECO:0000256" key="2">
    <source>
        <dbReference type="ARBA" id="ARBA00009077"/>
    </source>
</evidence>
<dbReference type="InterPro" id="IPR015421">
    <property type="entry name" value="PyrdxlP-dep_Trfase_major"/>
</dbReference>
<evidence type="ECO:0000313" key="7">
    <source>
        <dbReference type="EMBL" id="KAK7027755.1"/>
    </source>
</evidence>
<dbReference type="GO" id="GO:0030170">
    <property type="term" value="F:pyridoxal phosphate binding"/>
    <property type="evidence" value="ECO:0007669"/>
    <property type="project" value="InterPro"/>
</dbReference>
<dbReference type="InterPro" id="IPR015422">
    <property type="entry name" value="PyrdxlP-dep_Trfase_small"/>
</dbReference>
<dbReference type="InterPro" id="IPR015424">
    <property type="entry name" value="PyrdxlP-dep_Trfase"/>
</dbReference>
<keyword evidence="3" id="KW-0808">Transferase</keyword>
<protein>
    <submittedName>
        <fullName evidence="7">Cys/Met metabolism PLP-dependent enzyme-domain-containing protein</fullName>
    </submittedName>
</protein>
<dbReference type="NCBIfam" id="TIGR01326">
    <property type="entry name" value="OAH_OAS_sulfhy"/>
    <property type="match status" value="1"/>
</dbReference>
<dbReference type="InterPro" id="IPR006235">
    <property type="entry name" value="OAc-hSer/O-AcSer_sulfhydrylase"/>
</dbReference>
<dbReference type="Gene3D" id="3.90.1150.10">
    <property type="entry name" value="Aspartate Aminotransferase, domain 1"/>
    <property type="match status" value="1"/>
</dbReference>
<dbReference type="Gene3D" id="3.40.640.10">
    <property type="entry name" value="Type I PLP-dependent aspartate aminotransferase-like (Major domain)"/>
    <property type="match status" value="1"/>
</dbReference>
<gene>
    <name evidence="7" type="ORF">R3P38DRAFT_3520864</name>
</gene>
<evidence type="ECO:0000256" key="3">
    <source>
        <dbReference type="ARBA" id="ARBA00022679"/>
    </source>
</evidence>
<evidence type="ECO:0000256" key="4">
    <source>
        <dbReference type="ARBA" id="ARBA00022898"/>
    </source>
</evidence>
<dbReference type="CDD" id="cd00614">
    <property type="entry name" value="CGS_like"/>
    <property type="match status" value="1"/>
</dbReference>
<evidence type="ECO:0000313" key="8">
    <source>
        <dbReference type="Proteomes" id="UP001362999"/>
    </source>
</evidence>
<dbReference type="PIRSF" id="PIRSF001434">
    <property type="entry name" value="CGS"/>
    <property type="match status" value="1"/>
</dbReference>
<comment type="cofactor">
    <cofactor evidence="1 6">
        <name>pyridoxal 5'-phosphate</name>
        <dbReference type="ChEBI" id="CHEBI:597326"/>
    </cofactor>
</comment>
<dbReference type="SUPFAM" id="SSF53383">
    <property type="entry name" value="PLP-dependent transferases"/>
    <property type="match status" value="1"/>
</dbReference>
<feature type="non-terminal residue" evidence="7">
    <location>
        <position position="435"/>
    </location>
</feature>
<sequence length="435" mass="47010">MDSPDRFYRDPDFDTIQLHAGQKPDPVTNARAVPIYQTASFVLGDVENALKVFRLQQPHYLYSRVSNPTVEVFEKRMCALEGGMAAVATASGQAAMALIVTSLAAAGDNIVASSHLYGGTYSQLKVTFKRYGIDTKFITGTSLAEYASAIDDKTKAIYVECIANSDTMLADIKGLAEVAHEHGIPLVVDNTLGMGGYIVRPIALGADIVLHSATKWIGGHGTTLGGVVIDSGKFDWRKSTKFPTITDPSVAYPGLEFAEMWHPVGFAMQLRLEGLRDLGPALSAHSAFMLLQGVETLSLRAQRICENALALARFLENHPNVFSVTYLGLPSHPSHELALRTLRPGSFGGMVTFRMRGGFKKASAVIDNLRLASHLANVGDAKTLAIMPSFSIQGQLDEEERESSGVVNDLIRYSVGIESIDDLIADLEGAMKVAY</sequence>
<name>A0AAW0BNA3_9AGAR</name>
<dbReference type="InterPro" id="IPR000277">
    <property type="entry name" value="Cys/Met-Metab_PyrdxlP-dep_enz"/>
</dbReference>
<dbReference type="PANTHER" id="PTHR43797:SF2">
    <property type="entry name" value="HOMOCYSTEINE_CYSTEINE SYNTHASE"/>
    <property type="match status" value="1"/>
</dbReference>
<dbReference type="InterPro" id="IPR054542">
    <property type="entry name" value="Cys_met_metab_PP"/>
</dbReference>
<evidence type="ECO:0000256" key="5">
    <source>
        <dbReference type="PIRSR" id="PIRSR001434-2"/>
    </source>
</evidence>
<evidence type="ECO:0000256" key="1">
    <source>
        <dbReference type="ARBA" id="ARBA00001933"/>
    </source>
</evidence>
<dbReference type="GO" id="GO:0071269">
    <property type="term" value="P:L-homocysteine biosynthetic process"/>
    <property type="evidence" value="ECO:0007669"/>
    <property type="project" value="TreeGrafter"/>
</dbReference>
<dbReference type="PANTHER" id="PTHR43797">
    <property type="entry name" value="HOMOCYSTEINE/CYSTEINE SYNTHASE"/>
    <property type="match status" value="1"/>
</dbReference>
<dbReference type="Pfam" id="PF01053">
    <property type="entry name" value="Cys_Met_Meta_PP"/>
    <property type="match status" value="1"/>
</dbReference>
<keyword evidence="4 5" id="KW-0663">Pyridoxal phosphate</keyword>
<dbReference type="GO" id="GO:0003961">
    <property type="term" value="F:O-acetylhomoserine aminocarboxypropyltransferase activity"/>
    <property type="evidence" value="ECO:0007669"/>
    <property type="project" value="TreeGrafter"/>
</dbReference>
<dbReference type="GO" id="GO:0004124">
    <property type="term" value="F:cysteine synthase activity"/>
    <property type="evidence" value="ECO:0007669"/>
    <property type="project" value="TreeGrafter"/>
</dbReference>
<dbReference type="EMBL" id="JAWWNJ010000029">
    <property type="protein sequence ID" value="KAK7027755.1"/>
    <property type="molecule type" value="Genomic_DNA"/>
</dbReference>
<reference evidence="7 8" key="1">
    <citation type="journal article" date="2024" name="J Genomics">
        <title>Draft genome sequencing and assembly of Favolaschia claudopus CIRM-BRFM 2984 isolated from oak limbs.</title>
        <authorList>
            <person name="Navarro D."/>
            <person name="Drula E."/>
            <person name="Chaduli D."/>
            <person name="Cazenave R."/>
            <person name="Ahrendt S."/>
            <person name="Wang J."/>
            <person name="Lipzen A."/>
            <person name="Daum C."/>
            <person name="Barry K."/>
            <person name="Grigoriev I.V."/>
            <person name="Favel A."/>
            <person name="Rosso M.N."/>
            <person name="Martin F."/>
        </authorList>
    </citation>
    <scope>NUCLEOTIDE SEQUENCE [LARGE SCALE GENOMIC DNA]</scope>
    <source>
        <strain evidence="7 8">CIRM-BRFM 2984</strain>
    </source>
</reference>
<evidence type="ECO:0000256" key="6">
    <source>
        <dbReference type="RuleBase" id="RU362118"/>
    </source>
</evidence>